<dbReference type="Pfam" id="PF00015">
    <property type="entry name" value="MCPsignal"/>
    <property type="match status" value="1"/>
</dbReference>
<feature type="domain" description="Methyl-accepting transducer" evidence="5">
    <location>
        <begin position="44"/>
        <end position="240"/>
    </location>
</feature>
<evidence type="ECO:0000256" key="3">
    <source>
        <dbReference type="PROSITE-ProRule" id="PRU00284"/>
    </source>
</evidence>
<dbReference type="SMART" id="SM00283">
    <property type="entry name" value="MA"/>
    <property type="match status" value="1"/>
</dbReference>
<sequence>MHETEIQDLLDELSCKNDEIAQLKQQQETTASLLRSQLRGGIMLEAIRTSLASSAEDLLHERDALKQFDDMFAQTNAALSRLEERAQRINEQTSTNMQAAEVLDKTSYSIGQLVNTIQEISAQTNLLALNAAIEAARAGDAGRGFAVVADEVRALASKAHNASDQIEGLINQVISQASNIKQSISKNQTYSLEVASSSEQIATVVNAVLDTSQHMQEVIRVATARAFLDTVKIDHAVWKNNIYHHVEHGEYTSEVNSHKDCRLGKWYFEGNGANYYSHLQHFGQLDEPHRLVHDSGKEALNAGHHGDFTQLISKLETMESASEHVVSAIDRLLQDIIDDK</sequence>
<dbReference type="RefSeq" id="WP_115173880.1">
    <property type="nucleotide sequence ID" value="NZ_FUXB01000006.1"/>
</dbReference>
<dbReference type="PANTHER" id="PTHR32089:SF70">
    <property type="entry name" value="ENERGY TAXIS MODULATING METHYL ACCEPTING SENSORY TRANSDUCER"/>
    <property type="match status" value="1"/>
</dbReference>
<reference evidence="7" key="1">
    <citation type="submission" date="2017-02" db="EMBL/GenBank/DDBJ databases">
        <authorList>
            <person name="Varghese N."/>
            <person name="Submissions S."/>
        </authorList>
    </citation>
    <scope>NUCLEOTIDE SEQUENCE [LARGE SCALE GENOMIC DNA]</scope>
    <source>
        <strain evidence="7">DSM 19608</strain>
    </source>
</reference>
<keyword evidence="6" id="KW-0675">Receptor</keyword>
<dbReference type="GO" id="GO:0016020">
    <property type="term" value="C:membrane"/>
    <property type="evidence" value="ECO:0007669"/>
    <property type="project" value="UniProtKB-SubCell"/>
</dbReference>
<dbReference type="GeneID" id="70581694"/>
<protein>
    <submittedName>
        <fullName evidence="6">Chemoreceptor zinc-binding domain-containing protein</fullName>
    </submittedName>
</protein>
<keyword evidence="7" id="KW-1185">Reference proteome</keyword>
<feature type="coiled-coil region" evidence="4">
    <location>
        <begin position="65"/>
        <end position="92"/>
    </location>
</feature>
<dbReference type="InterPro" id="IPR025991">
    <property type="entry name" value="Chemoreceptor_zinc-bind_dom"/>
</dbReference>
<dbReference type="STRING" id="1123491.SAMN02745782_01446"/>
<dbReference type="GO" id="GO:0006935">
    <property type="term" value="P:chemotaxis"/>
    <property type="evidence" value="ECO:0007669"/>
    <property type="project" value="UniProtKB-ARBA"/>
</dbReference>
<dbReference type="AlphaFoldDB" id="A0A1T4NS47"/>
<dbReference type="InterPro" id="IPR004089">
    <property type="entry name" value="MCPsignal_dom"/>
</dbReference>
<dbReference type="PANTHER" id="PTHR32089">
    <property type="entry name" value="METHYL-ACCEPTING CHEMOTAXIS PROTEIN MCPB"/>
    <property type="match status" value="1"/>
</dbReference>
<accession>A0A1T4NS47</accession>
<gene>
    <name evidence="6" type="ORF">SAMN02745782_01446</name>
</gene>
<evidence type="ECO:0000259" key="5">
    <source>
        <dbReference type="PROSITE" id="PS50111"/>
    </source>
</evidence>
<dbReference type="PROSITE" id="PS50111">
    <property type="entry name" value="CHEMOTAXIS_TRANSDUC_2"/>
    <property type="match status" value="1"/>
</dbReference>
<evidence type="ECO:0000256" key="4">
    <source>
        <dbReference type="SAM" id="Coils"/>
    </source>
</evidence>
<comment type="subcellular location">
    <subcellularLocation>
        <location evidence="1">Membrane</location>
    </subcellularLocation>
</comment>
<dbReference type="GO" id="GO:0007165">
    <property type="term" value="P:signal transduction"/>
    <property type="evidence" value="ECO:0007669"/>
    <property type="project" value="UniProtKB-KW"/>
</dbReference>
<dbReference type="OrthoDB" id="9808588at2"/>
<evidence type="ECO:0000313" key="6">
    <source>
        <dbReference type="EMBL" id="SJZ82109.1"/>
    </source>
</evidence>
<proteinExistence type="predicted"/>
<evidence type="ECO:0000256" key="1">
    <source>
        <dbReference type="ARBA" id="ARBA00004370"/>
    </source>
</evidence>
<evidence type="ECO:0000313" key="7">
    <source>
        <dbReference type="Proteomes" id="UP000190834"/>
    </source>
</evidence>
<organism evidence="6 7">
    <name type="scientific">Vibrio cincinnatiensis DSM 19608</name>
    <dbReference type="NCBI Taxonomy" id="1123491"/>
    <lineage>
        <taxon>Bacteria</taxon>
        <taxon>Pseudomonadati</taxon>
        <taxon>Pseudomonadota</taxon>
        <taxon>Gammaproteobacteria</taxon>
        <taxon>Vibrionales</taxon>
        <taxon>Vibrionaceae</taxon>
        <taxon>Vibrio</taxon>
    </lineage>
</organism>
<dbReference type="Gene3D" id="1.20.120.30">
    <property type="entry name" value="Aspartate receptor, ligand-binding domain"/>
    <property type="match status" value="1"/>
</dbReference>
<dbReference type="SUPFAM" id="SSF58104">
    <property type="entry name" value="Methyl-accepting chemotaxis protein (MCP) signaling domain"/>
    <property type="match status" value="1"/>
</dbReference>
<evidence type="ECO:0000256" key="2">
    <source>
        <dbReference type="ARBA" id="ARBA00023224"/>
    </source>
</evidence>
<keyword evidence="2 3" id="KW-0807">Transducer</keyword>
<dbReference type="Gene3D" id="6.10.250.3200">
    <property type="match status" value="1"/>
</dbReference>
<dbReference type="Proteomes" id="UP000190834">
    <property type="component" value="Unassembled WGS sequence"/>
</dbReference>
<dbReference type="Pfam" id="PF13682">
    <property type="entry name" value="CZB"/>
    <property type="match status" value="1"/>
</dbReference>
<name>A0A1T4NS47_VIBCI</name>
<dbReference type="EMBL" id="FUXB01000006">
    <property type="protein sequence ID" value="SJZ82109.1"/>
    <property type="molecule type" value="Genomic_DNA"/>
</dbReference>
<keyword evidence="4" id="KW-0175">Coiled coil</keyword>